<reference evidence="3 4" key="1">
    <citation type="submission" date="2019-05" db="EMBL/GenBank/DDBJ databases">
        <title>Flagellimonas sp. AsT0115, sp. nov., isolated from a marine red algae, Asparagopsis taxiformis.</title>
        <authorList>
            <person name="Kim J."/>
            <person name="Jeong S.E."/>
            <person name="Jeon C.O."/>
        </authorList>
    </citation>
    <scope>NUCLEOTIDE SEQUENCE [LARGE SCALE GENOMIC DNA]</scope>
    <source>
        <strain evidence="3 4">AsT0115</strain>
    </source>
</reference>
<dbReference type="Gene3D" id="1.20.120.450">
    <property type="entry name" value="dinb family like domain"/>
    <property type="match status" value="1"/>
</dbReference>
<dbReference type="Proteomes" id="UP000751614">
    <property type="component" value="Unassembled WGS sequence"/>
</dbReference>
<comment type="similarity">
    <text evidence="1">Belongs to the DinB family.</text>
</comment>
<keyword evidence="2" id="KW-0479">Metal-binding</keyword>
<dbReference type="Pfam" id="PF05163">
    <property type="entry name" value="DinB"/>
    <property type="match status" value="1"/>
</dbReference>
<dbReference type="InterPro" id="IPR034660">
    <property type="entry name" value="DinB/YfiT-like"/>
</dbReference>
<keyword evidence="4" id="KW-1185">Reference proteome</keyword>
<evidence type="ECO:0000256" key="1">
    <source>
        <dbReference type="ARBA" id="ARBA00008635"/>
    </source>
</evidence>
<comment type="caution">
    <text evidence="3">The sequence shown here is derived from an EMBL/GenBank/DDBJ whole genome shotgun (WGS) entry which is preliminary data.</text>
</comment>
<evidence type="ECO:0000313" key="3">
    <source>
        <dbReference type="EMBL" id="TMU54884.1"/>
    </source>
</evidence>
<dbReference type="SUPFAM" id="SSF109854">
    <property type="entry name" value="DinB/YfiT-like putative metalloenzymes"/>
    <property type="match status" value="1"/>
</dbReference>
<evidence type="ECO:0000256" key="2">
    <source>
        <dbReference type="ARBA" id="ARBA00022723"/>
    </source>
</evidence>
<gene>
    <name evidence="3" type="ORF">FGG15_11855</name>
</gene>
<evidence type="ECO:0000313" key="4">
    <source>
        <dbReference type="Proteomes" id="UP000751614"/>
    </source>
</evidence>
<organism evidence="3 4">
    <name type="scientific">Flagellimonas algicola</name>
    <dbReference type="NCBI Taxonomy" id="2583815"/>
    <lineage>
        <taxon>Bacteria</taxon>
        <taxon>Pseudomonadati</taxon>
        <taxon>Bacteroidota</taxon>
        <taxon>Flavobacteriia</taxon>
        <taxon>Flavobacteriales</taxon>
        <taxon>Flavobacteriaceae</taxon>
        <taxon>Flagellimonas</taxon>
    </lineage>
</organism>
<dbReference type="EMBL" id="VCNI01000002">
    <property type="protein sequence ID" value="TMU54884.1"/>
    <property type="molecule type" value="Genomic_DNA"/>
</dbReference>
<dbReference type="InterPro" id="IPR007837">
    <property type="entry name" value="DinB"/>
</dbReference>
<sequence>MKGFLQQLFDYNFYSNKKLIEQCATMGKVPEKSMQLFSHILNAHHIWNHRIVGKPSEYTVWQLHSLEEWGDLHYENQRTSFEIIRNTDDFNQRIDYENSQGRTYANDLKDILFHIINHSTHHRGQILTDFRNSGIEPEPLDYIFYKR</sequence>
<name>A0ABY2WJ68_9FLAO</name>
<dbReference type="RefSeq" id="WP_138836465.1">
    <property type="nucleotide sequence ID" value="NZ_VCNI01000002.1"/>
</dbReference>
<dbReference type="PANTHER" id="PTHR37302:SF1">
    <property type="entry name" value="PROTEIN DINB"/>
    <property type="match status" value="1"/>
</dbReference>
<protein>
    <submittedName>
        <fullName evidence="3">Damage-inducible protein DinB</fullName>
    </submittedName>
</protein>
<proteinExistence type="inferred from homology"/>
<accession>A0ABY2WJ68</accession>
<dbReference type="PANTHER" id="PTHR37302">
    <property type="entry name" value="SLR1116 PROTEIN"/>
    <property type="match status" value="1"/>
</dbReference>